<keyword evidence="1" id="KW-0732">Signal</keyword>
<evidence type="ECO:0000313" key="3">
    <source>
        <dbReference type="Proteomes" id="UP001177080"/>
    </source>
</evidence>
<dbReference type="EMBL" id="WHSC02000002">
    <property type="protein sequence ID" value="MDO6120472.1"/>
    <property type="molecule type" value="Genomic_DNA"/>
</dbReference>
<protein>
    <submittedName>
        <fullName evidence="2">Uncharacterized protein</fullName>
    </submittedName>
</protein>
<reference evidence="2" key="1">
    <citation type="submission" date="2022-04" db="EMBL/GenBank/DDBJ databases">
        <title>Shinella lacus sp. nov., a novel member of the genus Shinella from water.</title>
        <authorList>
            <person name="Deng Y."/>
        </authorList>
    </citation>
    <scope>NUCLEOTIDE SEQUENCE</scope>
    <source>
        <strain evidence="2">JCM 31239</strain>
    </source>
</reference>
<dbReference type="Proteomes" id="UP001177080">
    <property type="component" value="Unassembled WGS sequence"/>
</dbReference>
<evidence type="ECO:0000256" key="1">
    <source>
        <dbReference type="SAM" id="SignalP"/>
    </source>
</evidence>
<feature type="chain" id="PRO_5045370067" evidence="1">
    <location>
        <begin position="35"/>
        <end position="209"/>
    </location>
</feature>
<feature type="signal peptide" evidence="1">
    <location>
        <begin position="1"/>
        <end position="34"/>
    </location>
</feature>
<proteinExistence type="predicted"/>
<sequence>MCAWHDMAGSFRAISLRLAALIALAPALAAPANAARLESRYTSIANSDCVIAPPLDEEVEEQSKTCLGPAGISVVVNGLGTSVQIALTWDETNADGAPSVVEAWSAGEKIEWRGPVVSGVFKAEAAIVRMLFPKEGTPDVGHQVLAIIRVEYGEACLLGAVDIGANKNGYQLARSAADNASQFQCDRDSAVAIGKKTEWTRRVIEASGG</sequence>
<gene>
    <name evidence="2" type="ORF">GB928_004675</name>
</gene>
<comment type="caution">
    <text evidence="2">The sequence shown here is derived from an EMBL/GenBank/DDBJ whole genome shotgun (WGS) entry which is preliminary data.</text>
</comment>
<organism evidence="2 3">
    <name type="scientific">Shinella curvata</name>
    <dbReference type="NCBI Taxonomy" id="1817964"/>
    <lineage>
        <taxon>Bacteria</taxon>
        <taxon>Pseudomonadati</taxon>
        <taxon>Pseudomonadota</taxon>
        <taxon>Alphaproteobacteria</taxon>
        <taxon>Hyphomicrobiales</taxon>
        <taxon>Rhizobiaceae</taxon>
        <taxon>Shinella</taxon>
    </lineage>
</organism>
<name>A0ABT8X9Q9_9HYPH</name>
<accession>A0ABT8X9Q9</accession>
<dbReference type="RefSeq" id="WP_244762071.1">
    <property type="nucleotide sequence ID" value="NZ_JALJCJ010000004.1"/>
</dbReference>
<evidence type="ECO:0000313" key="2">
    <source>
        <dbReference type="EMBL" id="MDO6120472.1"/>
    </source>
</evidence>
<keyword evidence="3" id="KW-1185">Reference proteome</keyword>